<dbReference type="Pfam" id="PF00892">
    <property type="entry name" value="EamA"/>
    <property type="match status" value="2"/>
</dbReference>
<evidence type="ECO:0000256" key="1">
    <source>
        <dbReference type="ARBA" id="ARBA00004141"/>
    </source>
</evidence>
<dbReference type="InterPro" id="IPR030184">
    <property type="entry name" value="WAT1-related"/>
</dbReference>
<comment type="subcellular location">
    <subcellularLocation>
        <location evidence="1 6">Membrane</location>
        <topology evidence="1 6">Multi-pass membrane protein</topology>
    </subcellularLocation>
</comment>
<feature type="transmembrane region" description="Helical" evidence="6">
    <location>
        <begin position="247"/>
        <end position="267"/>
    </location>
</feature>
<dbReference type="RefSeq" id="XP_005851010.1">
    <property type="nucleotide sequence ID" value="XM_005850948.1"/>
</dbReference>
<feature type="domain" description="EamA" evidence="7">
    <location>
        <begin position="217"/>
        <end position="351"/>
    </location>
</feature>
<dbReference type="AlphaFoldDB" id="E1Z6C6"/>
<protein>
    <recommendedName>
        <fullName evidence="6">WAT1-related protein</fullName>
    </recommendedName>
</protein>
<evidence type="ECO:0000256" key="3">
    <source>
        <dbReference type="ARBA" id="ARBA00022692"/>
    </source>
</evidence>
<dbReference type="InterPro" id="IPR000620">
    <property type="entry name" value="EamA_dom"/>
</dbReference>
<evidence type="ECO:0000313" key="9">
    <source>
        <dbReference type="Proteomes" id="UP000008141"/>
    </source>
</evidence>
<organism evidence="9">
    <name type="scientific">Chlorella variabilis</name>
    <name type="common">Green alga</name>
    <dbReference type="NCBI Taxonomy" id="554065"/>
    <lineage>
        <taxon>Eukaryota</taxon>
        <taxon>Viridiplantae</taxon>
        <taxon>Chlorophyta</taxon>
        <taxon>core chlorophytes</taxon>
        <taxon>Trebouxiophyceae</taxon>
        <taxon>Chlorellales</taxon>
        <taxon>Chlorellaceae</taxon>
        <taxon>Chlorella clade</taxon>
        <taxon>Chlorella</taxon>
    </lineage>
</organism>
<feature type="transmembrane region" description="Helical" evidence="6">
    <location>
        <begin position="149"/>
        <end position="170"/>
    </location>
</feature>
<feature type="transmembrane region" description="Helical" evidence="6">
    <location>
        <begin position="279"/>
        <end position="298"/>
    </location>
</feature>
<feature type="transmembrane region" description="Helical" evidence="6">
    <location>
        <begin position="123"/>
        <end position="143"/>
    </location>
</feature>
<feature type="transmembrane region" description="Helical" evidence="6">
    <location>
        <begin position="182"/>
        <end position="203"/>
    </location>
</feature>
<comment type="similarity">
    <text evidence="2 6">Belongs to the drug/metabolite transporter (DMT) superfamily. Plant drug/metabolite exporter (P-DME) (TC 2.A.7.4) family.</text>
</comment>
<dbReference type="FunCoup" id="E1Z6C6">
    <property type="interactions" value="230"/>
</dbReference>
<evidence type="ECO:0000256" key="2">
    <source>
        <dbReference type="ARBA" id="ARBA00007635"/>
    </source>
</evidence>
<dbReference type="GeneID" id="17358310"/>
<keyword evidence="9" id="KW-1185">Reference proteome</keyword>
<accession>E1Z6C6</accession>
<dbReference type="OrthoDB" id="1728340at2759"/>
<dbReference type="InterPro" id="IPR037185">
    <property type="entry name" value="EmrE-like"/>
</dbReference>
<feature type="transmembrane region" description="Helical" evidence="6">
    <location>
        <begin position="335"/>
        <end position="352"/>
    </location>
</feature>
<evidence type="ECO:0000259" key="7">
    <source>
        <dbReference type="Pfam" id="PF00892"/>
    </source>
</evidence>
<feature type="domain" description="EamA" evidence="7">
    <location>
        <begin position="86"/>
        <end position="194"/>
    </location>
</feature>
<proteinExistence type="inferred from homology"/>
<keyword evidence="3 6" id="KW-0812">Transmembrane</keyword>
<feature type="transmembrane region" description="Helical" evidence="6">
    <location>
        <begin position="310"/>
        <end position="329"/>
    </location>
</feature>
<reference evidence="8 9" key="1">
    <citation type="journal article" date="2010" name="Plant Cell">
        <title>The Chlorella variabilis NC64A genome reveals adaptation to photosymbiosis, coevolution with viruses, and cryptic sex.</title>
        <authorList>
            <person name="Blanc G."/>
            <person name="Duncan G."/>
            <person name="Agarkova I."/>
            <person name="Borodovsky M."/>
            <person name="Gurnon J."/>
            <person name="Kuo A."/>
            <person name="Lindquist E."/>
            <person name="Lucas S."/>
            <person name="Pangilinan J."/>
            <person name="Polle J."/>
            <person name="Salamov A."/>
            <person name="Terry A."/>
            <person name="Yamada T."/>
            <person name="Dunigan D.D."/>
            <person name="Grigoriev I.V."/>
            <person name="Claverie J.M."/>
            <person name="Van Etten J.L."/>
        </authorList>
    </citation>
    <scope>NUCLEOTIDE SEQUENCE [LARGE SCALE GENOMIC DNA]</scope>
    <source>
        <strain evidence="8 9">NC64A</strain>
    </source>
</reference>
<dbReference type="InParanoid" id="E1Z6C6"/>
<dbReference type="KEGG" id="cvr:CHLNCDRAFT_140849"/>
<gene>
    <name evidence="8" type="ORF">CHLNCDRAFT_140849</name>
</gene>
<dbReference type="PANTHER" id="PTHR31218">
    <property type="entry name" value="WAT1-RELATED PROTEIN"/>
    <property type="match status" value="1"/>
</dbReference>
<name>E1Z6C6_CHLVA</name>
<dbReference type="OMA" id="VMPAMSQ"/>
<dbReference type="GO" id="GO:0022857">
    <property type="term" value="F:transmembrane transporter activity"/>
    <property type="evidence" value="ECO:0007669"/>
    <property type="project" value="InterPro"/>
</dbReference>
<dbReference type="Proteomes" id="UP000008141">
    <property type="component" value="Unassembled WGS sequence"/>
</dbReference>
<dbReference type="SUPFAM" id="SSF103481">
    <property type="entry name" value="Multidrug resistance efflux transporter EmrE"/>
    <property type="match status" value="2"/>
</dbReference>
<evidence type="ECO:0000313" key="8">
    <source>
        <dbReference type="EMBL" id="EFN58908.1"/>
    </source>
</evidence>
<evidence type="ECO:0000256" key="4">
    <source>
        <dbReference type="ARBA" id="ARBA00022989"/>
    </source>
</evidence>
<dbReference type="EMBL" id="GL433837">
    <property type="protein sequence ID" value="EFN58908.1"/>
    <property type="molecule type" value="Genomic_DNA"/>
</dbReference>
<dbReference type="Gene3D" id="1.10.3730.20">
    <property type="match status" value="1"/>
</dbReference>
<evidence type="ECO:0000256" key="5">
    <source>
        <dbReference type="ARBA" id="ARBA00023136"/>
    </source>
</evidence>
<keyword evidence="4 6" id="KW-1133">Transmembrane helix</keyword>
<dbReference type="GO" id="GO:0016020">
    <property type="term" value="C:membrane"/>
    <property type="evidence" value="ECO:0007669"/>
    <property type="project" value="UniProtKB-SubCell"/>
</dbReference>
<sequence>MAALQVERKPGLVIKPGHVRLAEADVDLLEAGQTSPAETPRREGPLPGAVAVWKCQTALAVTQASFVVGSVILKSSLKYVDEEKGEAFSPIVYALFREACAGPILLLLSRAMAGRTHPKQSDLWRVGVMGGAMFLSQLLYILGIELSGVTVATCMQPAIPVFTVLLGIALHMEQGNPRKLAGIGLSVAGAICMVAGGAASATHGHGVTQQEASNMLLGDVCLLINTLAMAVYYIVSKQMVQRYPAICVAAWAYLVAATCMALAAAIFTEAADWHFPRSMVLPLIYWILVCSVAGYYAVTWAMRHLPASQVAAFQCLQPFVGTLLAFLVLAEQPTAWDLGAIGIVAGLLLVSTSSDRRDIDTHAVMTRIRRLLSHRNLMLTKSVHMLQLWPAEQRH</sequence>
<evidence type="ECO:0000256" key="6">
    <source>
        <dbReference type="RuleBase" id="RU363077"/>
    </source>
</evidence>
<feature type="transmembrane region" description="Helical" evidence="6">
    <location>
        <begin position="215"/>
        <end position="235"/>
    </location>
</feature>
<dbReference type="eggNOG" id="ENOG502QUHA">
    <property type="taxonomic scope" value="Eukaryota"/>
</dbReference>
<keyword evidence="5 6" id="KW-0472">Membrane</keyword>